<reference evidence="3 4" key="1">
    <citation type="journal article" date="2013" name="Genome Announc.">
        <title>Genome of the haloarchaeon Natronomonas moolapensis, a neutrophilic member of a previously haloalkaliphilic genus.</title>
        <authorList>
            <person name="Dyall-Smith M.L."/>
            <person name="Pfeiffer F."/>
            <person name="Oberwinkler T."/>
            <person name="Klee K."/>
            <person name="Rampp M."/>
            <person name="Palm P."/>
            <person name="Gross K."/>
            <person name="Schuster S.C."/>
            <person name="Oesterhelt D."/>
        </authorList>
    </citation>
    <scope>NUCLEOTIDE SEQUENCE [LARGE SCALE GENOMIC DNA]</scope>
    <source>
        <strain evidence="4">DSM 18674 / JCM 14361 / 8.8.11</strain>
    </source>
</reference>
<dbReference type="EMBL" id="HF582854">
    <property type="protein sequence ID" value="CCQ36091.1"/>
    <property type="molecule type" value="Genomic_DNA"/>
</dbReference>
<dbReference type="STRING" id="268739.Nmlp_1903"/>
<dbReference type="HOGENOM" id="CLU_1745600_0_0_2"/>
<dbReference type="AlphaFoldDB" id="M1XPY0"/>
<dbReference type="InterPro" id="IPR055735">
    <property type="entry name" value="DUF7311"/>
</dbReference>
<name>M1XPY0_NATM8</name>
<proteinExistence type="predicted"/>
<dbReference type="Proteomes" id="UP000011867">
    <property type="component" value="Chromosome"/>
</dbReference>
<evidence type="ECO:0000259" key="2">
    <source>
        <dbReference type="Pfam" id="PF23993"/>
    </source>
</evidence>
<dbReference type="OrthoDB" id="384457at2157"/>
<keyword evidence="4" id="KW-1185">Reference proteome</keyword>
<gene>
    <name evidence="3" type="ordered locus">Nmlp_1903</name>
</gene>
<feature type="domain" description="DUF7311" evidence="2">
    <location>
        <begin position="1"/>
        <end position="136"/>
    </location>
</feature>
<organism evidence="3 4">
    <name type="scientific">Natronomonas moolapensis (strain DSM 18674 / CECT 7526 / JCM 14361 / 8.8.11)</name>
    <dbReference type="NCBI Taxonomy" id="268739"/>
    <lineage>
        <taxon>Archaea</taxon>
        <taxon>Methanobacteriati</taxon>
        <taxon>Methanobacteriota</taxon>
        <taxon>Stenosarchaea group</taxon>
        <taxon>Halobacteria</taxon>
        <taxon>Halobacteriales</taxon>
        <taxon>Natronomonadaceae</taxon>
        <taxon>Natronomonas</taxon>
    </lineage>
</organism>
<protein>
    <recommendedName>
        <fullName evidence="2">DUF7311 domain-containing protein</fullName>
    </recommendedName>
</protein>
<dbReference type="eggNOG" id="arCOG10216">
    <property type="taxonomic scope" value="Archaea"/>
</dbReference>
<evidence type="ECO:0000256" key="1">
    <source>
        <dbReference type="SAM" id="MobiDB-lite"/>
    </source>
</evidence>
<sequence length="165" mass="17797">MIRVVLAVALAAAIFGLVMPSVEHADRERSAALATEELERLRDAAERLAAENDPVAPGRDPAATTVALEPPEPTFAEPGRLRIADDSLRWESSVGRNVTIDVAVPVRIDDPAILTDRARVRLALVRTDGAAVVRLRVGRERVYIRTRGQTPRVRPTAVIGGGLSL</sequence>
<dbReference type="GeneID" id="14650973"/>
<feature type="region of interest" description="Disordered" evidence="1">
    <location>
        <begin position="49"/>
        <end position="75"/>
    </location>
</feature>
<dbReference type="Pfam" id="PF23993">
    <property type="entry name" value="DUF7311"/>
    <property type="match status" value="1"/>
</dbReference>
<evidence type="ECO:0000313" key="4">
    <source>
        <dbReference type="Proteomes" id="UP000011867"/>
    </source>
</evidence>
<evidence type="ECO:0000313" key="3">
    <source>
        <dbReference type="EMBL" id="CCQ36091.1"/>
    </source>
</evidence>
<dbReference type="RefSeq" id="WP_015408915.1">
    <property type="nucleotide sequence ID" value="NC_020388.1"/>
</dbReference>
<accession>M1XPY0</accession>
<dbReference type="KEGG" id="nmo:Nmlp_1903"/>